<dbReference type="RefSeq" id="WP_349205200.1">
    <property type="nucleotide sequence ID" value="NZ_JBBMFN010000061.1"/>
</dbReference>
<dbReference type="InterPro" id="IPR039425">
    <property type="entry name" value="RNA_pol_sigma-70-like"/>
</dbReference>
<keyword evidence="2 6" id="KW-0805">Transcription regulation</keyword>
<keyword evidence="5 6" id="KW-0804">Transcription</keyword>
<feature type="domain" description="RNA polymerase sigma-70 region 4" evidence="8">
    <location>
        <begin position="116"/>
        <end position="157"/>
    </location>
</feature>
<dbReference type="InterPro" id="IPR013325">
    <property type="entry name" value="RNA_pol_sigma_r2"/>
</dbReference>
<evidence type="ECO:0000259" key="8">
    <source>
        <dbReference type="Pfam" id="PF04545"/>
    </source>
</evidence>
<keyword evidence="4 6" id="KW-0238">DNA-binding</keyword>
<evidence type="ECO:0000256" key="3">
    <source>
        <dbReference type="ARBA" id="ARBA00023082"/>
    </source>
</evidence>
<dbReference type="PANTHER" id="PTHR43133">
    <property type="entry name" value="RNA POLYMERASE ECF-TYPE SIGMA FACTO"/>
    <property type="match status" value="1"/>
</dbReference>
<sequence>MGSIDELYRQYNQELIHFLIYLGVKKEEAEDLVQEVFIRVLKTKCSFKGESSERTWLYTIAKNIAIDHFRKQKNSYSFDCEIPIHIKDEQALPEEMALYKEQLDWLNHLLKCCTVDQKKVIYCRYLKDMSIVETALNLGWSESKVKTTQHRALKLLKRSLVSSRNADGISIGGHKVEIEI</sequence>
<comment type="similarity">
    <text evidence="1 6">Belongs to the sigma-70 factor family. ECF subfamily.</text>
</comment>
<proteinExistence type="inferred from homology"/>
<protein>
    <recommendedName>
        <fullName evidence="6">RNA polymerase sigma factor</fullName>
    </recommendedName>
</protein>
<feature type="domain" description="RNA polymerase sigma-70 region 2" evidence="7">
    <location>
        <begin position="7"/>
        <end position="73"/>
    </location>
</feature>
<dbReference type="SUPFAM" id="SSF88946">
    <property type="entry name" value="Sigma2 domain of RNA polymerase sigma factors"/>
    <property type="match status" value="1"/>
</dbReference>
<dbReference type="InterPro" id="IPR014284">
    <property type="entry name" value="RNA_pol_sigma-70_dom"/>
</dbReference>
<evidence type="ECO:0000313" key="10">
    <source>
        <dbReference type="Proteomes" id="UP001465426"/>
    </source>
</evidence>
<dbReference type="Proteomes" id="UP001465426">
    <property type="component" value="Unassembled WGS sequence"/>
</dbReference>
<dbReference type="InterPro" id="IPR007627">
    <property type="entry name" value="RNA_pol_sigma70_r2"/>
</dbReference>
<gene>
    <name evidence="9" type="ORF">WMO63_18795</name>
</gene>
<dbReference type="InterPro" id="IPR036388">
    <property type="entry name" value="WH-like_DNA-bd_sf"/>
</dbReference>
<dbReference type="EMBL" id="JBBMFN010000061">
    <property type="protein sequence ID" value="MEQ2467709.1"/>
    <property type="molecule type" value="Genomic_DNA"/>
</dbReference>
<dbReference type="Pfam" id="PF04545">
    <property type="entry name" value="Sigma70_r4"/>
    <property type="match status" value="1"/>
</dbReference>
<evidence type="ECO:0000256" key="1">
    <source>
        <dbReference type="ARBA" id="ARBA00010641"/>
    </source>
</evidence>
<dbReference type="PROSITE" id="PS01063">
    <property type="entry name" value="SIGMA70_ECF"/>
    <property type="match status" value="1"/>
</dbReference>
<evidence type="ECO:0000256" key="2">
    <source>
        <dbReference type="ARBA" id="ARBA00023015"/>
    </source>
</evidence>
<dbReference type="PANTHER" id="PTHR43133:SF60">
    <property type="entry name" value="RNA POLYMERASE SIGMA FACTOR SIGV"/>
    <property type="match status" value="1"/>
</dbReference>
<evidence type="ECO:0000256" key="5">
    <source>
        <dbReference type="ARBA" id="ARBA00023163"/>
    </source>
</evidence>
<dbReference type="InterPro" id="IPR007630">
    <property type="entry name" value="RNA_pol_sigma70_r4"/>
</dbReference>
<dbReference type="Pfam" id="PF04542">
    <property type="entry name" value="Sigma70_r2"/>
    <property type="match status" value="1"/>
</dbReference>
<keyword evidence="10" id="KW-1185">Reference proteome</keyword>
<dbReference type="CDD" id="cd06171">
    <property type="entry name" value="Sigma70_r4"/>
    <property type="match status" value="1"/>
</dbReference>
<dbReference type="SUPFAM" id="SSF88659">
    <property type="entry name" value="Sigma3 and sigma4 domains of RNA polymerase sigma factors"/>
    <property type="match status" value="1"/>
</dbReference>
<dbReference type="NCBIfam" id="TIGR02937">
    <property type="entry name" value="sigma70-ECF"/>
    <property type="match status" value="1"/>
</dbReference>
<organism evidence="9 10">
    <name type="scientific">Niallia hominis</name>
    <dbReference type="NCBI Taxonomy" id="3133173"/>
    <lineage>
        <taxon>Bacteria</taxon>
        <taxon>Bacillati</taxon>
        <taxon>Bacillota</taxon>
        <taxon>Bacilli</taxon>
        <taxon>Bacillales</taxon>
        <taxon>Bacillaceae</taxon>
        <taxon>Niallia</taxon>
    </lineage>
</organism>
<evidence type="ECO:0000313" key="9">
    <source>
        <dbReference type="EMBL" id="MEQ2467709.1"/>
    </source>
</evidence>
<accession>A0ABV1F2Y0</accession>
<evidence type="ECO:0000259" key="7">
    <source>
        <dbReference type="Pfam" id="PF04542"/>
    </source>
</evidence>
<dbReference type="Gene3D" id="1.10.1740.10">
    <property type="match status" value="1"/>
</dbReference>
<keyword evidence="3 6" id="KW-0731">Sigma factor</keyword>
<reference evidence="9 10" key="1">
    <citation type="submission" date="2024-03" db="EMBL/GenBank/DDBJ databases">
        <title>Human intestinal bacterial collection.</title>
        <authorList>
            <person name="Pauvert C."/>
            <person name="Hitch T.C.A."/>
            <person name="Clavel T."/>
        </authorList>
    </citation>
    <scope>NUCLEOTIDE SEQUENCE [LARGE SCALE GENOMIC DNA]</scope>
    <source>
        <strain evidence="9 10">CLA-SR-H024</strain>
    </source>
</reference>
<dbReference type="InterPro" id="IPR013324">
    <property type="entry name" value="RNA_pol_sigma_r3/r4-like"/>
</dbReference>
<dbReference type="Gene3D" id="1.10.10.10">
    <property type="entry name" value="Winged helix-like DNA-binding domain superfamily/Winged helix DNA-binding domain"/>
    <property type="match status" value="1"/>
</dbReference>
<name>A0ABV1F2Y0_9BACI</name>
<evidence type="ECO:0000256" key="6">
    <source>
        <dbReference type="RuleBase" id="RU000716"/>
    </source>
</evidence>
<evidence type="ECO:0000256" key="4">
    <source>
        <dbReference type="ARBA" id="ARBA00023125"/>
    </source>
</evidence>
<dbReference type="InterPro" id="IPR000838">
    <property type="entry name" value="RNA_pol_sigma70_ECF_CS"/>
</dbReference>
<comment type="caution">
    <text evidence="9">The sequence shown here is derived from an EMBL/GenBank/DDBJ whole genome shotgun (WGS) entry which is preliminary data.</text>
</comment>